<feature type="region of interest" description="Disordered" evidence="1">
    <location>
        <begin position="32"/>
        <end position="86"/>
    </location>
</feature>
<protein>
    <submittedName>
        <fullName evidence="2">Uncharacterized protein</fullName>
    </submittedName>
</protein>
<feature type="compositionally biased region" description="Basic and acidic residues" evidence="1">
    <location>
        <begin position="50"/>
        <end position="69"/>
    </location>
</feature>
<feature type="compositionally biased region" description="Polar residues" evidence="1">
    <location>
        <begin position="72"/>
        <end position="86"/>
    </location>
</feature>
<dbReference type="EMBL" id="HACG01008545">
    <property type="protein sequence ID" value="CEK55410.1"/>
    <property type="molecule type" value="Transcribed_RNA"/>
</dbReference>
<evidence type="ECO:0000256" key="1">
    <source>
        <dbReference type="SAM" id="MobiDB-lite"/>
    </source>
</evidence>
<feature type="non-terminal residue" evidence="2">
    <location>
        <position position="86"/>
    </location>
</feature>
<dbReference type="AlphaFoldDB" id="A0A0B6YIR6"/>
<feature type="compositionally biased region" description="Polar residues" evidence="1">
    <location>
        <begin position="32"/>
        <end position="46"/>
    </location>
</feature>
<name>A0A0B6YIR6_9EUPU</name>
<gene>
    <name evidence="2" type="primary">ORF25139</name>
</gene>
<proteinExistence type="predicted"/>
<sequence length="86" mass="9094">ELFGPVQQEKASGIHHAAAPAKDVANVGLSINPENHNLASKSSSRTHINRAPEKPPRSKKSILDREARPRSGISQFAASTGGISTD</sequence>
<evidence type="ECO:0000313" key="2">
    <source>
        <dbReference type="EMBL" id="CEK55410.1"/>
    </source>
</evidence>
<accession>A0A0B6YIR6</accession>
<organism evidence="2">
    <name type="scientific">Arion vulgaris</name>
    <dbReference type="NCBI Taxonomy" id="1028688"/>
    <lineage>
        <taxon>Eukaryota</taxon>
        <taxon>Metazoa</taxon>
        <taxon>Spiralia</taxon>
        <taxon>Lophotrochozoa</taxon>
        <taxon>Mollusca</taxon>
        <taxon>Gastropoda</taxon>
        <taxon>Heterobranchia</taxon>
        <taxon>Euthyneura</taxon>
        <taxon>Panpulmonata</taxon>
        <taxon>Eupulmonata</taxon>
        <taxon>Stylommatophora</taxon>
        <taxon>Helicina</taxon>
        <taxon>Arionoidea</taxon>
        <taxon>Arionidae</taxon>
        <taxon>Arion</taxon>
    </lineage>
</organism>
<reference evidence="2" key="1">
    <citation type="submission" date="2014-12" db="EMBL/GenBank/DDBJ databases">
        <title>Insight into the proteome of Arion vulgaris.</title>
        <authorList>
            <person name="Aradska J."/>
            <person name="Bulat T."/>
            <person name="Smidak R."/>
            <person name="Sarate P."/>
            <person name="Gangsoo J."/>
            <person name="Sialana F."/>
            <person name="Bilban M."/>
            <person name="Lubec G."/>
        </authorList>
    </citation>
    <scope>NUCLEOTIDE SEQUENCE</scope>
    <source>
        <tissue evidence="2">Skin</tissue>
    </source>
</reference>
<feature type="region of interest" description="Disordered" evidence="1">
    <location>
        <begin position="1"/>
        <end position="20"/>
    </location>
</feature>
<feature type="non-terminal residue" evidence="2">
    <location>
        <position position="1"/>
    </location>
</feature>